<dbReference type="InterPro" id="IPR043596">
    <property type="entry name" value="CFAP53/TCHP"/>
</dbReference>
<dbReference type="Proteomes" id="UP000694400">
    <property type="component" value="Chromosome 17"/>
</dbReference>
<evidence type="ECO:0000313" key="6">
    <source>
        <dbReference type="Proteomes" id="UP000694400"/>
    </source>
</evidence>
<keyword evidence="3" id="KW-0206">Cytoskeleton</keyword>
<evidence type="ECO:0000256" key="4">
    <source>
        <dbReference type="SAM" id="MobiDB-lite"/>
    </source>
</evidence>
<dbReference type="PANTHER" id="PTHR31183">
    <property type="entry name" value="TRICHOPLEIN KERATIN FILAMENT-BINDING PROTEIN FAMILY MEMBER"/>
    <property type="match status" value="1"/>
</dbReference>
<evidence type="ECO:0000313" key="5">
    <source>
        <dbReference type="Ensembl" id="ENSAPLP00020024155.1"/>
    </source>
</evidence>
<name>A0A8B9TQZ6_ANAPL</name>
<proteinExistence type="predicted"/>
<accession>A0A8B9TQZ6</accession>
<keyword evidence="2" id="KW-0963">Cytoplasm</keyword>
<evidence type="ECO:0000256" key="2">
    <source>
        <dbReference type="ARBA" id="ARBA00022490"/>
    </source>
</evidence>
<feature type="region of interest" description="Disordered" evidence="4">
    <location>
        <begin position="59"/>
        <end position="105"/>
    </location>
</feature>
<evidence type="ECO:0000256" key="3">
    <source>
        <dbReference type="ARBA" id="ARBA00023212"/>
    </source>
</evidence>
<evidence type="ECO:0000256" key="1">
    <source>
        <dbReference type="ARBA" id="ARBA00004245"/>
    </source>
</evidence>
<comment type="subcellular location">
    <subcellularLocation>
        <location evidence="1">Cytoplasm</location>
        <location evidence="1">Cytoskeleton</location>
    </subcellularLocation>
</comment>
<dbReference type="PANTHER" id="PTHR31183:SF2">
    <property type="entry name" value="TRICHOPLEIN KERATIN FILAMENT-BINDING PROTEIN"/>
    <property type="match status" value="1"/>
</dbReference>
<reference evidence="5" key="1">
    <citation type="submission" date="2019-08" db="EMBL/GenBank/DDBJ databases">
        <title>Three high-quality genomes provides insights into domestication of ducks.</title>
        <authorList>
            <person name="Hou Z.C."/>
            <person name="Zhu F."/>
            <person name="Yin Z.T."/>
            <person name="Zhang F."/>
        </authorList>
    </citation>
    <scope>NUCLEOTIDE SEQUENCE [LARGE SCALE GENOMIC DNA]</scope>
</reference>
<reference evidence="5" key="3">
    <citation type="submission" date="2025-09" db="UniProtKB">
        <authorList>
            <consortium name="Ensembl"/>
        </authorList>
    </citation>
    <scope>IDENTIFICATION</scope>
</reference>
<reference evidence="5" key="2">
    <citation type="submission" date="2025-08" db="UniProtKB">
        <authorList>
            <consortium name="Ensembl"/>
        </authorList>
    </citation>
    <scope>IDENTIFICATION</scope>
</reference>
<sequence>VWEKREEEWEREKVARDRLMNEVLAGRQRQIQEKMEVKQTSPRRVCKVSGATIRELEEAKELTRREKEQEKELQTARRQELEAQVTERRLQEQEEQERQREEEEEERSLRQRCEELVRQEAKRMAERGYRSRVGSSAQIHTSHSTEAHQEGCQPVMQTEFSLFLICTLVAAQCQSRPDLFCPLVLFLAEGCSSLLRAALLVC</sequence>
<dbReference type="GO" id="GO:0006915">
    <property type="term" value="P:apoptotic process"/>
    <property type="evidence" value="ECO:0007669"/>
    <property type="project" value="TreeGrafter"/>
</dbReference>
<protein>
    <recommendedName>
        <fullName evidence="7">Trichoplein keratin filament-binding protein</fullName>
    </recommendedName>
</protein>
<dbReference type="Ensembl" id="ENSAPLT00020026062.1">
    <property type="protein sequence ID" value="ENSAPLP00020024155.1"/>
    <property type="gene ID" value="ENSAPLG00020016723.1"/>
</dbReference>
<evidence type="ECO:0008006" key="7">
    <source>
        <dbReference type="Google" id="ProtNLM"/>
    </source>
</evidence>
<organism evidence="5 6">
    <name type="scientific">Anas platyrhynchos</name>
    <name type="common">Mallard</name>
    <name type="synonym">Anas boschas</name>
    <dbReference type="NCBI Taxonomy" id="8839"/>
    <lineage>
        <taxon>Eukaryota</taxon>
        <taxon>Metazoa</taxon>
        <taxon>Chordata</taxon>
        <taxon>Craniata</taxon>
        <taxon>Vertebrata</taxon>
        <taxon>Euteleostomi</taxon>
        <taxon>Archelosauria</taxon>
        <taxon>Archosauria</taxon>
        <taxon>Dinosauria</taxon>
        <taxon>Saurischia</taxon>
        <taxon>Theropoda</taxon>
        <taxon>Coelurosauria</taxon>
        <taxon>Aves</taxon>
        <taxon>Neognathae</taxon>
        <taxon>Galloanserae</taxon>
        <taxon>Anseriformes</taxon>
        <taxon>Anatidae</taxon>
        <taxon>Anatinae</taxon>
        <taxon>Anas</taxon>
    </lineage>
</organism>
<dbReference type="AlphaFoldDB" id="A0A8B9TQZ6"/>
<dbReference type="GO" id="GO:0045095">
    <property type="term" value="C:keratin filament"/>
    <property type="evidence" value="ECO:0007669"/>
    <property type="project" value="TreeGrafter"/>
</dbReference>